<keyword evidence="2" id="KW-1185">Reference proteome</keyword>
<evidence type="ECO:0000313" key="2">
    <source>
        <dbReference type="Proteomes" id="UP000502297"/>
    </source>
</evidence>
<dbReference type="KEGG" id="asha:G8E00_12335"/>
<dbReference type="Proteomes" id="UP000502297">
    <property type="component" value="Chromosome"/>
</dbReference>
<protein>
    <submittedName>
        <fullName evidence="1">Uncharacterized protein</fullName>
    </submittedName>
</protein>
<dbReference type="AlphaFoldDB" id="A0A6G8RXK0"/>
<name>A0A6G8RXK0_9GAMM</name>
<dbReference type="RefSeq" id="WP_166010281.1">
    <property type="nucleotide sequence ID" value="NZ_CP049801.1"/>
</dbReference>
<organism evidence="1 2">
    <name type="scientific">Acinetobacter shaoyimingii</name>
    <dbReference type="NCBI Taxonomy" id="2715164"/>
    <lineage>
        <taxon>Bacteria</taxon>
        <taxon>Pseudomonadati</taxon>
        <taxon>Pseudomonadota</taxon>
        <taxon>Gammaproteobacteria</taxon>
        <taxon>Moraxellales</taxon>
        <taxon>Moraxellaceae</taxon>
        <taxon>Acinetobacter</taxon>
    </lineage>
</organism>
<reference evidence="1 2" key="1">
    <citation type="submission" date="2020-03" db="EMBL/GenBank/DDBJ databases">
        <authorList>
            <person name="Zhu W."/>
        </authorList>
    </citation>
    <scope>NUCLEOTIDE SEQUENCE [LARGE SCALE GENOMIC DNA]</scope>
    <source>
        <strain evidence="1 2">323-1</strain>
    </source>
</reference>
<gene>
    <name evidence="1" type="ORF">G8E00_12335</name>
</gene>
<evidence type="ECO:0000313" key="1">
    <source>
        <dbReference type="EMBL" id="QIO06672.1"/>
    </source>
</evidence>
<sequence length="158" mass="17922">MVQKTKKSLLSEVSTQELQHLITVSSGFIDAYVIQCYNKPPMLLPQNIVLSAFDSPTNLDKVEWHESKLPVYRLNDPSSALGVALIIEGEEIDQRFALMCNDMPKSIRVRISEVVDDAKNIDDSLIMQYVRIENELYHVPHVANIQKEVGIELKAEQV</sequence>
<accession>A0A6G8RXK0</accession>
<dbReference type="EMBL" id="CP049801">
    <property type="protein sequence ID" value="QIO06672.1"/>
    <property type="molecule type" value="Genomic_DNA"/>
</dbReference>
<proteinExistence type="predicted"/>